<organism evidence="6 7">
    <name type="scientific">Reichenbachiella agarivorans</name>
    <dbReference type="NCBI Taxonomy" id="2979464"/>
    <lineage>
        <taxon>Bacteria</taxon>
        <taxon>Pseudomonadati</taxon>
        <taxon>Bacteroidota</taxon>
        <taxon>Cytophagia</taxon>
        <taxon>Cytophagales</taxon>
        <taxon>Reichenbachiellaceae</taxon>
        <taxon>Reichenbachiella</taxon>
    </lineage>
</organism>
<evidence type="ECO:0000256" key="2">
    <source>
        <dbReference type="ARBA" id="ARBA00022989"/>
    </source>
</evidence>
<dbReference type="PANTHER" id="PTHR23521">
    <property type="entry name" value="TRANSPORTER MFS SUPERFAMILY"/>
    <property type="match status" value="1"/>
</dbReference>
<dbReference type="InterPro" id="IPR036259">
    <property type="entry name" value="MFS_trans_sf"/>
</dbReference>
<keyword evidence="7" id="KW-1185">Reference proteome</keyword>
<feature type="transmembrane region" description="Helical" evidence="4">
    <location>
        <begin position="14"/>
        <end position="32"/>
    </location>
</feature>
<feature type="transmembrane region" description="Helical" evidence="4">
    <location>
        <begin position="252"/>
        <end position="274"/>
    </location>
</feature>
<gene>
    <name evidence="6" type="ORF">N6H18_10565</name>
</gene>
<reference evidence="6" key="1">
    <citation type="submission" date="2022-09" db="EMBL/GenBank/DDBJ databases">
        <title>Comparative genomics and taxonomic characterization of three novel marine species of genus Reichenbachiella exhibiting antioxidant and polysaccharide degradation activities.</title>
        <authorList>
            <person name="Muhammad N."/>
            <person name="Lee Y.-J."/>
            <person name="Ko J."/>
            <person name="Kim S.-G."/>
        </authorList>
    </citation>
    <scope>NUCLEOTIDE SEQUENCE</scope>
    <source>
        <strain evidence="6">BKB1-1</strain>
    </source>
</reference>
<feature type="transmembrane region" description="Helical" evidence="4">
    <location>
        <begin position="137"/>
        <end position="157"/>
    </location>
</feature>
<dbReference type="Proteomes" id="UP001065174">
    <property type="component" value="Chromosome"/>
</dbReference>
<feature type="transmembrane region" description="Helical" evidence="4">
    <location>
        <begin position="52"/>
        <end position="70"/>
    </location>
</feature>
<evidence type="ECO:0000256" key="1">
    <source>
        <dbReference type="ARBA" id="ARBA00022692"/>
    </source>
</evidence>
<keyword evidence="3 4" id="KW-0472">Membrane</keyword>
<proteinExistence type="predicted"/>
<feature type="transmembrane region" description="Helical" evidence="4">
    <location>
        <begin position="286"/>
        <end position="305"/>
    </location>
</feature>
<feature type="transmembrane region" description="Helical" evidence="4">
    <location>
        <begin position="347"/>
        <end position="366"/>
    </location>
</feature>
<keyword evidence="1 4" id="KW-0812">Transmembrane</keyword>
<feature type="domain" description="Major facilitator superfamily (MFS) profile" evidence="5">
    <location>
        <begin position="14"/>
        <end position="399"/>
    </location>
</feature>
<dbReference type="RefSeq" id="WP_262308241.1">
    <property type="nucleotide sequence ID" value="NZ_CP106679.1"/>
</dbReference>
<feature type="transmembrane region" description="Helical" evidence="4">
    <location>
        <begin position="219"/>
        <end position="240"/>
    </location>
</feature>
<dbReference type="Pfam" id="PF07690">
    <property type="entry name" value="MFS_1"/>
    <property type="match status" value="1"/>
</dbReference>
<evidence type="ECO:0000256" key="3">
    <source>
        <dbReference type="ARBA" id="ARBA00023136"/>
    </source>
</evidence>
<feature type="transmembrane region" description="Helical" evidence="4">
    <location>
        <begin position="106"/>
        <end position="125"/>
    </location>
</feature>
<name>A0ABY6CR64_9BACT</name>
<feature type="transmembrane region" description="Helical" evidence="4">
    <location>
        <begin position="311"/>
        <end position="335"/>
    </location>
</feature>
<dbReference type="Gene3D" id="1.20.1250.20">
    <property type="entry name" value="MFS general substrate transporter like domains"/>
    <property type="match status" value="1"/>
</dbReference>
<dbReference type="PANTHER" id="PTHR23521:SF3">
    <property type="entry name" value="MFS TRANSPORTER"/>
    <property type="match status" value="1"/>
</dbReference>
<keyword evidence="2 4" id="KW-1133">Transmembrane helix</keyword>
<dbReference type="EMBL" id="CP106679">
    <property type="protein sequence ID" value="UXP30795.1"/>
    <property type="molecule type" value="Genomic_DNA"/>
</dbReference>
<dbReference type="PROSITE" id="PS50850">
    <property type="entry name" value="MFS"/>
    <property type="match status" value="1"/>
</dbReference>
<accession>A0ABY6CR64</accession>
<sequence>MTETNSSAHNEKRVLVIIVISQFLCTSIWFASNAVIDQLVTVYGFADDSLSVLTSAVQFGFIVGTLTYALFNLTDQYSPSKVFLLSAVLGALFNVMITVIDPNLLGFAGLRFFVGFFLAGIYPVGMKIAADYFKNGLGHSLGLLVGALVIGTALPHLLRGTFQALDWQLVFIVTSMLCTTGGLLIYWLVPDGPYRNPAKKIELGRFLDIFKNKQFRSAAIGYFGHMWELYTFWAFVPLIIQHFQIQHPKTTLPLNPAFLAFLIIAVGALACYLSGRLSQRFAPQKIAYLSLFGSMLCCIMTPWLLMVDEFFILYVFLLLWGILVVADSPMFSTLVAHSAPADLKGSALTLVNCIGFGLTIVSIQMINWLSEVVNFELALSFLAIGPFLALINHLCIKNR</sequence>
<feature type="transmembrane region" description="Helical" evidence="4">
    <location>
        <begin position="169"/>
        <end position="189"/>
    </location>
</feature>
<dbReference type="InterPro" id="IPR011701">
    <property type="entry name" value="MFS"/>
</dbReference>
<evidence type="ECO:0000259" key="5">
    <source>
        <dbReference type="PROSITE" id="PS50850"/>
    </source>
</evidence>
<evidence type="ECO:0000256" key="4">
    <source>
        <dbReference type="SAM" id="Phobius"/>
    </source>
</evidence>
<protein>
    <submittedName>
        <fullName evidence="6">MFS transporter</fullName>
    </submittedName>
</protein>
<feature type="transmembrane region" description="Helical" evidence="4">
    <location>
        <begin position="378"/>
        <end position="396"/>
    </location>
</feature>
<dbReference type="InterPro" id="IPR020846">
    <property type="entry name" value="MFS_dom"/>
</dbReference>
<dbReference type="SUPFAM" id="SSF103473">
    <property type="entry name" value="MFS general substrate transporter"/>
    <property type="match status" value="1"/>
</dbReference>
<feature type="transmembrane region" description="Helical" evidence="4">
    <location>
        <begin position="82"/>
        <end position="100"/>
    </location>
</feature>
<evidence type="ECO:0000313" key="6">
    <source>
        <dbReference type="EMBL" id="UXP30795.1"/>
    </source>
</evidence>
<evidence type="ECO:0000313" key="7">
    <source>
        <dbReference type="Proteomes" id="UP001065174"/>
    </source>
</evidence>